<reference evidence="2 3" key="1">
    <citation type="submission" date="2023-11" db="EMBL/GenBank/DDBJ databases">
        <title>Arctic aerobic anoxygenic photoheterotroph Sediminicoccus rosea KRV36 adapts its photosynthesis to long days of polar summer.</title>
        <authorList>
            <person name="Tomasch J."/>
            <person name="Kopejtka K."/>
            <person name="Bily T."/>
            <person name="Gardiner A.T."/>
            <person name="Gardian Z."/>
            <person name="Shivaramu S."/>
            <person name="Koblizek M."/>
            <person name="Engelhardt F."/>
            <person name="Kaftan D."/>
        </authorList>
    </citation>
    <scope>NUCLEOTIDE SEQUENCE [LARGE SCALE GENOMIC DNA]</scope>
    <source>
        <strain evidence="2 3">R-30</strain>
    </source>
</reference>
<keyword evidence="1" id="KW-1133">Transmembrane helix</keyword>
<feature type="transmembrane region" description="Helical" evidence="1">
    <location>
        <begin position="232"/>
        <end position="249"/>
    </location>
</feature>
<name>A0ABZ0PNV9_9PROT</name>
<dbReference type="InterPro" id="IPR010266">
    <property type="entry name" value="NnrS"/>
</dbReference>
<dbReference type="Proteomes" id="UP001305521">
    <property type="component" value="Chromosome"/>
</dbReference>
<feature type="transmembrane region" description="Helical" evidence="1">
    <location>
        <begin position="208"/>
        <end position="226"/>
    </location>
</feature>
<keyword evidence="1" id="KW-0812">Transmembrane</keyword>
<keyword evidence="1" id="KW-0472">Membrane</keyword>
<dbReference type="Pfam" id="PF05940">
    <property type="entry name" value="NnrS"/>
    <property type="match status" value="1"/>
</dbReference>
<feature type="transmembrane region" description="Helical" evidence="1">
    <location>
        <begin position="164"/>
        <end position="187"/>
    </location>
</feature>
<feature type="transmembrane region" description="Helical" evidence="1">
    <location>
        <begin position="353"/>
        <end position="374"/>
    </location>
</feature>
<feature type="transmembrane region" description="Helical" evidence="1">
    <location>
        <begin position="76"/>
        <end position="95"/>
    </location>
</feature>
<feature type="transmembrane region" description="Helical" evidence="1">
    <location>
        <begin position="261"/>
        <end position="286"/>
    </location>
</feature>
<feature type="transmembrane region" description="Helical" evidence="1">
    <location>
        <begin position="45"/>
        <end position="64"/>
    </location>
</feature>
<protein>
    <submittedName>
        <fullName evidence="2">NnrS family protein</fullName>
    </submittedName>
</protein>
<evidence type="ECO:0000313" key="2">
    <source>
        <dbReference type="EMBL" id="WPB87161.1"/>
    </source>
</evidence>
<feature type="transmembrane region" description="Helical" evidence="1">
    <location>
        <begin position="138"/>
        <end position="158"/>
    </location>
</feature>
<dbReference type="RefSeq" id="WP_318651115.1">
    <property type="nucleotide sequence ID" value="NZ_CP137852.1"/>
</dbReference>
<gene>
    <name evidence="2" type="ORF">R9Z33_09835</name>
</gene>
<feature type="transmembrane region" description="Helical" evidence="1">
    <location>
        <begin position="292"/>
        <end position="310"/>
    </location>
</feature>
<proteinExistence type="predicted"/>
<organism evidence="2 3">
    <name type="scientific">Sediminicoccus rosea</name>
    <dbReference type="NCBI Taxonomy" id="1225128"/>
    <lineage>
        <taxon>Bacteria</taxon>
        <taxon>Pseudomonadati</taxon>
        <taxon>Pseudomonadota</taxon>
        <taxon>Alphaproteobacteria</taxon>
        <taxon>Acetobacterales</taxon>
        <taxon>Roseomonadaceae</taxon>
        <taxon>Sediminicoccus</taxon>
    </lineage>
</organism>
<feature type="transmembrane region" description="Helical" evidence="1">
    <location>
        <begin position="12"/>
        <end position="33"/>
    </location>
</feature>
<keyword evidence="3" id="KW-1185">Reference proteome</keyword>
<sequence>MALFAHGFRPFFLMAGLVAPLGVGLWVMTLTGLPLPEGPLPMIRWHAHELLAGFVGAAMIGFLLTAIPNWTGRRGYSGVPLVALVVLFLAARLVMLPGSPVPIGIAVVIDLAALPATLLLVLPALVKAGSARLFGPPVLVLIFWAGQVMMAAEAAGWWTSPGWAAGQMLMADTALLLVVLIGGRIVPSFTLNALRKTERAAEAQPLPGVDRAAILAVALVAVVDLIDPGGMVAGALAAVAAALVALRLSRWHGLRTLRWPILWVLHLAYALIPLALAVKAAFLLAASPWGAAWLHLQMAGAVSLMILAVMTRATLGHTGHALVAAPSVVLAYGLVLTAALLRGFMGLAEADALVVVGAAALCWMTAFVLFLRVYAPILWMPRADGKPG</sequence>
<evidence type="ECO:0000256" key="1">
    <source>
        <dbReference type="SAM" id="Phobius"/>
    </source>
</evidence>
<feature type="transmembrane region" description="Helical" evidence="1">
    <location>
        <begin position="322"/>
        <end position="341"/>
    </location>
</feature>
<accession>A0ABZ0PNV9</accession>
<evidence type="ECO:0000313" key="3">
    <source>
        <dbReference type="Proteomes" id="UP001305521"/>
    </source>
</evidence>
<dbReference type="EMBL" id="CP137852">
    <property type="protein sequence ID" value="WPB87161.1"/>
    <property type="molecule type" value="Genomic_DNA"/>
</dbReference>
<feature type="transmembrane region" description="Helical" evidence="1">
    <location>
        <begin position="101"/>
        <end position="126"/>
    </location>
</feature>